<dbReference type="OrthoDB" id="2346262at2759"/>
<dbReference type="Gene3D" id="3.10.110.10">
    <property type="entry name" value="Ubiquitin Conjugating Enzyme"/>
    <property type="match status" value="1"/>
</dbReference>
<dbReference type="InterPro" id="IPR000608">
    <property type="entry name" value="UBC"/>
</dbReference>
<reference evidence="6" key="1">
    <citation type="submission" date="2020-12" db="EMBL/GenBank/DDBJ databases">
        <title>Metabolic potential, ecology and presence of endohyphal bacteria is reflected in genomic diversity of Mucoromycotina.</title>
        <authorList>
            <person name="Muszewska A."/>
            <person name="Okrasinska A."/>
            <person name="Steczkiewicz K."/>
            <person name="Drgas O."/>
            <person name="Orlowska M."/>
            <person name="Perlinska-Lenart U."/>
            <person name="Aleksandrzak-Piekarczyk T."/>
            <person name="Szatraj K."/>
            <person name="Zielenkiewicz U."/>
            <person name="Pilsyk S."/>
            <person name="Malc E."/>
            <person name="Mieczkowski P."/>
            <person name="Kruszewska J.S."/>
            <person name="Biernat P."/>
            <person name="Pawlowska J."/>
        </authorList>
    </citation>
    <scope>NUCLEOTIDE SEQUENCE</scope>
    <source>
        <strain evidence="6">WA0000051536</strain>
    </source>
</reference>
<evidence type="ECO:0000313" key="7">
    <source>
        <dbReference type="Proteomes" id="UP000612746"/>
    </source>
</evidence>
<keyword evidence="4" id="KW-0067">ATP-binding</keyword>
<keyword evidence="4" id="KW-0547">Nucleotide-binding</keyword>
<name>A0A8H7UNP6_9FUNG</name>
<evidence type="ECO:0000256" key="2">
    <source>
        <dbReference type="ARBA" id="ARBA00022786"/>
    </source>
</evidence>
<protein>
    <recommendedName>
        <fullName evidence="5">UBC core domain-containing protein</fullName>
    </recommendedName>
</protein>
<dbReference type="InterPro" id="IPR016135">
    <property type="entry name" value="UBQ-conjugating_enzyme/RWD"/>
</dbReference>
<feature type="non-terminal residue" evidence="6">
    <location>
        <position position="1"/>
    </location>
</feature>
<keyword evidence="1" id="KW-0808">Transferase</keyword>
<dbReference type="SMART" id="SM00212">
    <property type="entry name" value="UBCc"/>
    <property type="match status" value="1"/>
</dbReference>
<feature type="domain" description="UBC core" evidence="5">
    <location>
        <begin position="1"/>
        <end position="117"/>
    </location>
</feature>
<dbReference type="PROSITE" id="PS00183">
    <property type="entry name" value="UBC_1"/>
    <property type="match status" value="1"/>
</dbReference>
<feature type="active site" description="Glycyl thioester intermediate" evidence="3">
    <location>
        <position position="55"/>
    </location>
</feature>
<evidence type="ECO:0000313" key="6">
    <source>
        <dbReference type="EMBL" id="KAG2188437.1"/>
    </source>
</evidence>
<dbReference type="SUPFAM" id="SSF54495">
    <property type="entry name" value="UBC-like"/>
    <property type="match status" value="1"/>
</dbReference>
<gene>
    <name evidence="6" type="ORF">INT44_001190</name>
</gene>
<evidence type="ECO:0000256" key="4">
    <source>
        <dbReference type="RuleBase" id="RU362109"/>
    </source>
</evidence>
<dbReference type="AlphaFoldDB" id="A0A8H7UNP6"/>
<dbReference type="GO" id="GO:0016740">
    <property type="term" value="F:transferase activity"/>
    <property type="evidence" value="ECO:0007669"/>
    <property type="project" value="UniProtKB-KW"/>
</dbReference>
<proteinExistence type="inferred from homology"/>
<evidence type="ECO:0000256" key="1">
    <source>
        <dbReference type="ARBA" id="ARBA00022679"/>
    </source>
</evidence>
<evidence type="ECO:0000259" key="5">
    <source>
        <dbReference type="PROSITE" id="PS50127"/>
    </source>
</evidence>
<comment type="caution">
    <text evidence="6">The sequence shown here is derived from an EMBL/GenBank/DDBJ whole genome shotgun (WGS) entry which is preliminary data.</text>
</comment>
<dbReference type="Proteomes" id="UP000612746">
    <property type="component" value="Unassembled WGS sequence"/>
</dbReference>
<comment type="similarity">
    <text evidence="4">Belongs to the ubiquitin-conjugating enzyme family.</text>
</comment>
<dbReference type="Pfam" id="PF00179">
    <property type="entry name" value="UQ_con"/>
    <property type="match status" value="1"/>
</dbReference>
<evidence type="ECO:0000256" key="3">
    <source>
        <dbReference type="PROSITE-ProRule" id="PRU10133"/>
    </source>
</evidence>
<dbReference type="PROSITE" id="PS50127">
    <property type="entry name" value="UBC_2"/>
    <property type="match status" value="1"/>
</dbReference>
<keyword evidence="2 4" id="KW-0833">Ubl conjugation pathway</keyword>
<dbReference type="GO" id="GO:0005524">
    <property type="term" value="F:ATP binding"/>
    <property type="evidence" value="ECO:0007669"/>
    <property type="project" value="UniProtKB-UniRule"/>
</dbReference>
<dbReference type="InterPro" id="IPR023313">
    <property type="entry name" value="UBQ-conjugating_AS"/>
</dbReference>
<organism evidence="6 7">
    <name type="scientific">Umbelopsis vinacea</name>
    <dbReference type="NCBI Taxonomy" id="44442"/>
    <lineage>
        <taxon>Eukaryota</taxon>
        <taxon>Fungi</taxon>
        <taxon>Fungi incertae sedis</taxon>
        <taxon>Mucoromycota</taxon>
        <taxon>Mucoromycotina</taxon>
        <taxon>Umbelopsidomycetes</taxon>
        <taxon>Umbelopsidales</taxon>
        <taxon>Umbelopsidaceae</taxon>
        <taxon>Umbelopsis</taxon>
    </lineage>
</organism>
<dbReference type="PANTHER" id="PTHR24068">
    <property type="entry name" value="UBIQUITIN-CONJUGATING ENZYME E2"/>
    <property type="match status" value="1"/>
</dbReference>
<keyword evidence="7" id="KW-1185">Reference proteome</keyword>
<sequence length="146" mass="16359">MTAKIFGPVNTPYEAKISSSDPIFYQPEYPFLPPKMKFVNRVYHPNISSQTGAICLDILKDKWTPVLTLKSALISLQSLLSTPEPDDPQDAQVAAHYKRDKQDFEQTAKYWTEVYANPNAEVLPDGVKPEAVARLIDMGFGRSNAI</sequence>
<dbReference type="EMBL" id="JAEPRA010000002">
    <property type="protein sequence ID" value="KAG2188437.1"/>
    <property type="molecule type" value="Genomic_DNA"/>
</dbReference>
<accession>A0A8H7UNP6</accession>